<dbReference type="InParanoid" id="A0A7J8GQR8"/>
<comment type="caution">
    <text evidence="1">The sequence shown here is derived from an EMBL/GenBank/DDBJ whole genome shotgun (WGS) entry which is preliminary data.</text>
</comment>
<organism evidence="1 2">
    <name type="scientific">Molossus molossus</name>
    <name type="common">Pallas' mastiff bat</name>
    <name type="synonym">Vespertilio molossus</name>
    <dbReference type="NCBI Taxonomy" id="27622"/>
    <lineage>
        <taxon>Eukaryota</taxon>
        <taxon>Metazoa</taxon>
        <taxon>Chordata</taxon>
        <taxon>Craniata</taxon>
        <taxon>Vertebrata</taxon>
        <taxon>Euteleostomi</taxon>
        <taxon>Mammalia</taxon>
        <taxon>Eutheria</taxon>
        <taxon>Laurasiatheria</taxon>
        <taxon>Chiroptera</taxon>
        <taxon>Yangochiroptera</taxon>
        <taxon>Molossidae</taxon>
        <taxon>Molossus</taxon>
    </lineage>
</organism>
<keyword evidence="2" id="KW-1185">Reference proteome</keyword>
<dbReference type="Proteomes" id="UP000550707">
    <property type="component" value="Unassembled WGS sequence"/>
</dbReference>
<gene>
    <name evidence="1" type="ORF">HJG59_011298</name>
</gene>
<evidence type="ECO:0000313" key="2">
    <source>
        <dbReference type="Proteomes" id="UP000550707"/>
    </source>
</evidence>
<sequence length="133" mass="14843">MHNLNSNSYCNPSATNPSIDIYDELDHKSFTRKSKKRMLHGYFKNFPLCPGQFGSAVRASARRPKCHGFDSWSRAHTWVVGSIPSLGWGHVGVGKRQPIDVSLSHGSHGCFSLSPFLPLYLKKINEKISLGED</sequence>
<dbReference type="EMBL" id="JACASF010000008">
    <property type="protein sequence ID" value="KAF6462260.1"/>
    <property type="molecule type" value="Genomic_DNA"/>
</dbReference>
<proteinExistence type="predicted"/>
<dbReference type="AlphaFoldDB" id="A0A7J8GQR8"/>
<accession>A0A7J8GQR8</accession>
<protein>
    <submittedName>
        <fullName evidence="1">Uncharacterized protein</fullName>
    </submittedName>
</protein>
<evidence type="ECO:0000313" key="1">
    <source>
        <dbReference type="EMBL" id="KAF6462260.1"/>
    </source>
</evidence>
<name>A0A7J8GQR8_MOLMO</name>
<reference evidence="1 2" key="1">
    <citation type="journal article" date="2020" name="Nature">
        <title>Six reference-quality genomes reveal evolution of bat adaptations.</title>
        <authorList>
            <person name="Jebb D."/>
            <person name="Huang Z."/>
            <person name="Pippel M."/>
            <person name="Hughes G.M."/>
            <person name="Lavrichenko K."/>
            <person name="Devanna P."/>
            <person name="Winkler S."/>
            <person name="Jermiin L.S."/>
            <person name="Skirmuntt E.C."/>
            <person name="Katzourakis A."/>
            <person name="Burkitt-Gray L."/>
            <person name="Ray D.A."/>
            <person name="Sullivan K.A.M."/>
            <person name="Roscito J.G."/>
            <person name="Kirilenko B.M."/>
            <person name="Davalos L.M."/>
            <person name="Corthals A.P."/>
            <person name="Power M.L."/>
            <person name="Jones G."/>
            <person name="Ransome R.D."/>
            <person name="Dechmann D.K.N."/>
            <person name="Locatelli A.G."/>
            <person name="Puechmaille S.J."/>
            <person name="Fedrigo O."/>
            <person name="Jarvis E.D."/>
            <person name="Hiller M."/>
            <person name="Vernes S.C."/>
            <person name="Myers E.W."/>
            <person name="Teeling E.C."/>
        </authorList>
    </citation>
    <scope>NUCLEOTIDE SEQUENCE [LARGE SCALE GENOMIC DNA]</scope>
    <source>
        <strain evidence="1">MMolMol1</strain>
        <tissue evidence="1">Muscle</tissue>
    </source>
</reference>